<accession>A0A0B2UUG1</accession>
<gene>
    <name evidence="1" type="ORF">Tcan_14700</name>
</gene>
<organism evidence="1 2">
    <name type="scientific">Toxocara canis</name>
    <name type="common">Canine roundworm</name>
    <dbReference type="NCBI Taxonomy" id="6265"/>
    <lineage>
        <taxon>Eukaryota</taxon>
        <taxon>Metazoa</taxon>
        <taxon>Ecdysozoa</taxon>
        <taxon>Nematoda</taxon>
        <taxon>Chromadorea</taxon>
        <taxon>Rhabditida</taxon>
        <taxon>Spirurina</taxon>
        <taxon>Ascaridomorpha</taxon>
        <taxon>Ascaridoidea</taxon>
        <taxon>Toxocaridae</taxon>
        <taxon>Toxocara</taxon>
    </lineage>
</organism>
<dbReference type="EMBL" id="JPKZ01002830">
    <property type="protein sequence ID" value="KHN74726.1"/>
    <property type="molecule type" value="Genomic_DNA"/>
</dbReference>
<dbReference type="OrthoDB" id="5898574at2759"/>
<evidence type="ECO:0000313" key="2">
    <source>
        <dbReference type="Proteomes" id="UP000031036"/>
    </source>
</evidence>
<dbReference type="AlphaFoldDB" id="A0A0B2UUG1"/>
<name>A0A0B2UUG1_TOXCA</name>
<keyword evidence="2" id="KW-1185">Reference proteome</keyword>
<comment type="caution">
    <text evidence="1">The sequence shown here is derived from an EMBL/GenBank/DDBJ whole genome shotgun (WGS) entry which is preliminary data.</text>
</comment>
<dbReference type="Proteomes" id="UP000031036">
    <property type="component" value="Unassembled WGS sequence"/>
</dbReference>
<evidence type="ECO:0000313" key="1">
    <source>
        <dbReference type="EMBL" id="KHN74726.1"/>
    </source>
</evidence>
<reference evidence="1 2" key="1">
    <citation type="submission" date="2014-11" db="EMBL/GenBank/DDBJ databases">
        <title>Genetic blueprint of the zoonotic pathogen Toxocara canis.</title>
        <authorList>
            <person name="Zhu X.-Q."/>
            <person name="Korhonen P.K."/>
            <person name="Cai H."/>
            <person name="Young N.D."/>
            <person name="Nejsum P."/>
            <person name="von Samson-Himmelstjerna G."/>
            <person name="Boag P.R."/>
            <person name="Tan P."/>
            <person name="Li Q."/>
            <person name="Min J."/>
            <person name="Yang Y."/>
            <person name="Wang X."/>
            <person name="Fang X."/>
            <person name="Hall R.S."/>
            <person name="Hofmann A."/>
            <person name="Sternberg P.W."/>
            <person name="Jex A.R."/>
            <person name="Gasser R.B."/>
        </authorList>
    </citation>
    <scope>NUCLEOTIDE SEQUENCE [LARGE SCALE GENOMIC DNA]</scope>
    <source>
        <strain evidence="1">PN_DK_2014</strain>
    </source>
</reference>
<proteinExistence type="predicted"/>
<sequence length="279" mass="31131">MASLTAPSSFVSCPQAVKIYSPLIPTAHTNLPLKLLVVHKMNVVHMNSDAFEEEANRCAGEVLALEIVPWDEVPGVSQYVEVSSAQPVRYAVTRKRAASSPLRFLYPLGTSQLVTGDGAHSAYSYDEEEEEFMYNDVAEPNSLDAGGYCDDDEQMELVSKRIGDSITFGRDTGDSVDEMYRILEKKAYSLDEDYVEACKVIQSVEQPFYHDNRRYRAQKAADRSVRGCLGVSCSSCRLKFFWPPDTLKMHITWLHVPGNGIEPHLRCPICGCFSPTDIS</sequence>
<protein>
    <submittedName>
        <fullName evidence="1">Uncharacterized protein</fullName>
    </submittedName>
</protein>